<reference evidence="1 2" key="1">
    <citation type="journal article" date="2013" name="Appl. Environ. Microbiol.">
        <title>Genome analysis suggests that the soil oligotrophic bacterium Agromonas oligotrophica (Bradyrhizobium oligotrophicum) is a nitrogen-fixing symbiont of Aeschynomene indica.</title>
        <authorList>
            <person name="Okubo T."/>
            <person name="Fukushima S."/>
            <person name="Itakura M."/>
            <person name="Oshima K."/>
            <person name="Longtonglang A."/>
            <person name="Teaumroong N."/>
            <person name="Mitsui H."/>
            <person name="Hattori M."/>
            <person name="Hattori R."/>
            <person name="Hattori T."/>
            <person name="Minamisawa K."/>
        </authorList>
    </citation>
    <scope>NUCLEOTIDE SEQUENCE [LARGE SCALE GENOMIC DNA]</scope>
    <source>
        <strain evidence="1 2">S58</strain>
    </source>
</reference>
<dbReference type="EMBL" id="AP012603">
    <property type="protein sequence ID" value="BAM90788.1"/>
    <property type="molecule type" value="Genomic_DNA"/>
</dbReference>
<sequence length="71" mass="7859">MADNDLDVYLTARNVLVEMRLNLAKAVSAGYKKGETETAVKSLVEVQQAIDVIDHASEELEEPDEGEHDED</sequence>
<accession>M4ZA91</accession>
<protein>
    <submittedName>
        <fullName evidence="1">Uncharacterized protein</fullName>
    </submittedName>
</protein>
<gene>
    <name evidence="1" type="ORF">S58_48090</name>
</gene>
<dbReference type="GeneID" id="301818579"/>
<dbReference type="RefSeq" id="WP_015667878.1">
    <property type="nucleotide sequence ID" value="NC_020453.1"/>
</dbReference>
<dbReference type="HOGENOM" id="CLU_2732095_0_0_5"/>
<organism evidence="1 2">
    <name type="scientific">Bradyrhizobium oligotrophicum S58</name>
    <dbReference type="NCBI Taxonomy" id="1245469"/>
    <lineage>
        <taxon>Bacteria</taxon>
        <taxon>Pseudomonadati</taxon>
        <taxon>Pseudomonadota</taxon>
        <taxon>Alphaproteobacteria</taxon>
        <taxon>Hyphomicrobiales</taxon>
        <taxon>Nitrobacteraceae</taxon>
        <taxon>Bradyrhizobium</taxon>
    </lineage>
</organism>
<dbReference type="KEGG" id="aol:S58_48090"/>
<dbReference type="eggNOG" id="ENOG50317AC">
    <property type="taxonomic scope" value="Bacteria"/>
</dbReference>
<dbReference type="OrthoDB" id="8252127at2"/>
<keyword evidence="2" id="KW-1185">Reference proteome</keyword>
<dbReference type="Proteomes" id="UP000011841">
    <property type="component" value="Chromosome"/>
</dbReference>
<name>M4ZA91_9BRAD</name>
<dbReference type="PATRIC" id="fig|1245469.3.peg.4922"/>
<evidence type="ECO:0000313" key="1">
    <source>
        <dbReference type="EMBL" id="BAM90788.1"/>
    </source>
</evidence>
<dbReference type="AlphaFoldDB" id="M4ZA91"/>
<evidence type="ECO:0000313" key="2">
    <source>
        <dbReference type="Proteomes" id="UP000011841"/>
    </source>
</evidence>
<proteinExistence type="predicted"/>